<dbReference type="Proteomes" id="UP001168380">
    <property type="component" value="Unassembled WGS sequence"/>
</dbReference>
<accession>A0ABT8TES6</accession>
<dbReference type="RefSeq" id="WP_302712295.1">
    <property type="nucleotide sequence ID" value="NZ_JAULRT010000052.1"/>
</dbReference>
<proteinExistence type="predicted"/>
<evidence type="ECO:0000313" key="4">
    <source>
        <dbReference type="Proteomes" id="UP001168380"/>
    </source>
</evidence>
<feature type="chain" id="PRO_5047021069" description="Peptidase M61 catalytic domain-containing protein" evidence="2">
    <location>
        <begin position="29"/>
        <end position="412"/>
    </location>
</feature>
<feature type="coiled-coil region" evidence="1">
    <location>
        <begin position="356"/>
        <end position="401"/>
    </location>
</feature>
<feature type="signal peptide" evidence="2">
    <location>
        <begin position="1"/>
        <end position="28"/>
    </location>
</feature>
<keyword evidence="1" id="KW-0175">Coiled coil</keyword>
<evidence type="ECO:0000313" key="3">
    <source>
        <dbReference type="EMBL" id="MDO3382135.1"/>
    </source>
</evidence>
<gene>
    <name evidence="3" type="ORF">QWI16_08100</name>
</gene>
<evidence type="ECO:0000256" key="2">
    <source>
        <dbReference type="SAM" id="SignalP"/>
    </source>
</evidence>
<evidence type="ECO:0000256" key="1">
    <source>
        <dbReference type="SAM" id="Coils"/>
    </source>
</evidence>
<dbReference type="EMBL" id="JAULRT010000052">
    <property type="protein sequence ID" value="MDO3382135.1"/>
    <property type="molecule type" value="Genomic_DNA"/>
</dbReference>
<sequence length="412" mass="46315">MTRLHAALPRLCFPFYLLLALFTLTAEASDEYYDLHYHVNLADSEEFAHVTISIPDASLIKEMDFNLDKDFHQNIEANGKLSVEDGRALWQPPEKDARFSLDVTIAHKRDDGGYDALREKDFAIFRGDDLVPPASVVTLKGAQSKARLTFTLPDDWRTANSGWHKNEDSSFTVDDPERRFDRPTGWMIAGKLGTRRERLPDTHIAVSAPLGNAVKRLDVLSFILLNWPTIREVVGETPEKILIVGAGDPMWRGGLSGPNSLFVHADRPMVSENGTSTLLHELFHTITGITDEGEDDWITEGLAEYYSYAILHRAGGLTDERRQLVVDWLTDWSKDVKSLRGKSSSGERTARAALLFDELDDEIKAATENRKSLDDATRAMMKEKRVNLEELTDIVEALIGRAPKTLDTPLLR</sequence>
<keyword evidence="4" id="KW-1185">Reference proteome</keyword>
<dbReference type="SUPFAM" id="SSF55486">
    <property type="entry name" value="Metalloproteases ('zincins'), catalytic domain"/>
    <property type="match status" value="1"/>
</dbReference>
<protein>
    <recommendedName>
        <fullName evidence="5">Peptidase M61 catalytic domain-containing protein</fullName>
    </recommendedName>
</protein>
<evidence type="ECO:0008006" key="5">
    <source>
        <dbReference type="Google" id="ProtNLM"/>
    </source>
</evidence>
<name>A0ABT8TES6_9GAMM</name>
<reference evidence="3" key="1">
    <citation type="submission" date="2023-07" db="EMBL/GenBank/DDBJ databases">
        <title>Gilvimarinus algae sp. nov., isolated from the surface of Kelp.</title>
        <authorList>
            <person name="Sun Y.Y."/>
            <person name="Gong Y."/>
            <person name="Du Z.J."/>
        </authorList>
    </citation>
    <scope>NUCLEOTIDE SEQUENCE</scope>
    <source>
        <strain evidence="3">SDUM040014</strain>
    </source>
</reference>
<organism evidence="3 4">
    <name type="scientific">Gilvimarinus algae</name>
    <dbReference type="NCBI Taxonomy" id="3058037"/>
    <lineage>
        <taxon>Bacteria</taxon>
        <taxon>Pseudomonadati</taxon>
        <taxon>Pseudomonadota</taxon>
        <taxon>Gammaproteobacteria</taxon>
        <taxon>Cellvibrionales</taxon>
        <taxon>Cellvibrionaceae</taxon>
        <taxon>Gilvimarinus</taxon>
    </lineage>
</organism>
<keyword evidence="2" id="KW-0732">Signal</keyword>
<comment type="caution">
    <text evidence="3">The sequence shown here is derived from an EMBL/GenBank/DDBJ whole genome shotgun (WGS) entry which is preliminary data.</text>
</comment>